<feature type="non-terminal residue" evidence="2">
    <location>
        <position position="106"/>
    </location>
</feature>
<gene>
    <name evidence="2" type="ORF">KCX74_20640</name>
</gene>
<dbReference type="EMBL" id="JAGSOT010000178">
    <property type="protein sequence ID" value="MBR7798385.1"/>
    <property type="molecule type" value="Genomic_DNA"/>
</dbReference>
<evidence type="ECO:0000256" key="1">
    <source>
        <dbReference type="SAM" id="MobiDB-lite"/>
    </source>
</evidence>
<comment type="caution">
    <text evidence="2">The sequence shown here is derived from an EMBL/GenBank/DDBJ whole genome shotgun (WGS) entry which is preliminary data.</text>
</comment>
<proteinExistence type="predicted"/>
<name>A0A941DX70_9BACI</name>
<sequence length="106" mass="12225">PAVSQGNRKKEDEFEFNKDAGMYVCKAGHMAIRKARQGTKDVAKNQVDTYYFDIEKCKVCPCKEGCYKPGAKSKSYSVSIKSDEHSEQAKFQETDYFKEKSKERYK</sequence>
<reference evidence="2" key="1">
    <citation type="submission" date="2021-04" db="EMBL/GenBank/DDBJ databases">
        <title>Isolation and polyphasic classification of algal microorganism.</title>
        <authorList>
            <person name="Wang S."/>
        </authorList>
    </citation>
    <scope>NUCLEOTIDE SEQUENCE</scope>
    <source>
        <strain evidence="2">720a</strain>
    </source>
</reference>
<keyword evidence="3" id="KW-1185">Reference proteome</keyword>
<feature type="region of interest" description="Disordered" evidence="1">
    <location>
        <begin position="69"/>
        <end position="89"/>
    </location>
</feature>
<dbReference type="AlphaFoldDB" id="A0A941DX70"/>
<evidence type="ECO:0000313" key="3">
    <source>
        <dbReference type="Proteomes" id="UP000675284"/>
    </source>
</evidence>
<protein>
    <submittedName>
        <fullName evidence="2">IS5/IS1182 family transposase</fullName>
    </submittedName>
</protein>
<organism evidence="2 3">
    <name type="scientific">Virgibacillus salarius</name>
    <dbReference type="NCBI Taxonomy" id="447199"/>
    <lineage>
        <taxon>Bacteria</taxon>
        <taxon>Bacillati</taxon>
        <taxon>Bacillota</taxon>
        <taxon>Bacilli</taxon>
        <taxon>Bacillales</taxon>
        <taxon>Bacillaceae</taxon>
        <taxon>Virgibacillus</taxon>
    </lineage>
</organism>
<feature type="non-terminal residue" evidence="2">
    <location>
        <position position="1"/>
    </location>
</feature>
<dbReference type="Proteomes" id="UP000675284">
    <property type="component" value="Unassembled WGS sequence"/>
</dbReference>
<evidence type="ECO:0000313" key="2">
    <source>
        <dbReference type="EMBL" id="MBR7798385.1"/>
    </source>
</evidence>
<accession>A0A941DX70</accession>